<name>A0A481YY56_9VIRU</name>
<dbReference type="InterPro" id="IPR002641">
    <property type="entry name" value="PNPLA_dom"/>
</dbReference>
<feature type="short sequence motif" description="DGA/G" evidence="2">
    <location>
        <begin position="160"/>
        <end position="162"/>
    </location>
</feature>
<dbReference type="PROSITE" id="PS51635">
    <property type="entry name" value="PNPLA"/>
    <property type="match status" value="1"/>
</dbReference>
<evidence type="ECO:0000259" key="3">
    <source>
        <dbReference type="PROSITE" id="PS51635"/>
    </source>
</evidence>
<keyword evidence="1 2" id="KW-0443">Lipid metabolism</keyword>
<dbReference type="PANTHER" id="PTHR12406:SF7">
    <property type="entry name" value="PATATIN-LIKE PHOSPHOLIPASE DOMAIN-CONTAINING PROTEIN 4"/>
    <property type="match status" value="1"/>
</dbReference>
<evidence type="ECO:0000313" key="4">
    <source>
        <dbReference type="EMBL" id="QBK87841.1"/>
    </source>
</evidence>
<dbReference type="InterPro" id="IPR016035">
    <property type="entry name" value="Acyl_Trfase/lysoPLipase"/>
</dbReference>
<dbReference type="PANTHER" id="PTHR12406">
    <property type="entry name" value="CALCIUM-INDEPENDENT PHOSPHOLIPASE A2 IPLA2 -RELATED"/>
    <property type="match status" value="1"/>
</dbReference>
<feature type="short sequence motif" description="GXSXG" evidence="2">
    <location>
        <begin position="40"/>
        <end position="44"/>
    </location>
</feature>
<dbReference type="SUPFAM" id="SSF52151">
    <property type="entry name" value="FabD/lysophospholipase-like"/>
    <property type="match status" value="1"/>
</dbReference>
<evidence type="ECO:0000256" key="1">
    <source>
        <dbReference type="ARBA" id="ARBA00023098"/>
    </source>
</evidence>
<gene>
    <name evidence="4" type="ORF">LCMAC202_01870</name>
</gene>
<keyword evidence="2" id="KW-0378">Hydrolase</keyword>
<comment type="caution">
    <text evidence="2">Lacks conserved residue(s) required for the propagation of feature annotation.</text>
</comment>
<dbReference type="Gene3D" id="3.40.1090.10">
    <property type="entry name" value="Cytosolic phospholipase A2 catalytic domain"/>
    <property type="match status" value="2"/>
</dbReference>
<dbReference type="GO" id="GO:0055088">
    <property type="term" value="P:lipid homeostasis"/>
    <property type="evidence" value="ECO:0007669"/>
    <property type="project" value="TreeGrafter"/>
</dbReference>
<feature type="active site" description="Nucleophile" evidence="2">
    <location>
        <position position="42"/>
    </location>
</feature>
<proteinExistence type="predicted"/>
<dbReference type="InterPro" id="IPR033562">
    <property type="entry name" value="PLPL"/>
</dbReference>
<sequence>MEDDIVQISFAGCGGMYHYYLGIAKVLQENFYLDNVIFGGTSGGCIPALLLLLEYNIDKVHYDINRKILDEAADSWLGSLFRWNAIARKHLMEFLDHDTHEKVKGRLYISMTNIRPYQNEIVSEWTSTEDLVHCIQCSSFIPVVFEPKMWHCHRESRYLDGGLTNNKVTVHSDKPHIYITTDRWRPNNYNWIWCYSDYLWAEQLYIWGKEDATKNIHEFAEYLKPREDSLLNFTAALVIKE</sequence>
<protein>
    <submittedName>
        <fullName evidence="4">Patatin-like phospholipase</fullName>
    </submittedName>
</protein>
<dbReference type="Pfam" id="PF01734">
    <property type="entry name" value="Patatin"/>
    <property type="match status" value="1"/>
</dbReference>
<evidence type="ECO:0000256" key="2">
    <source>
        <dbReference type="PROSITE-ProRule" id="PRU01161"/>
    </source>
</evidence>
<dbReference type="GO" id="GO:0019433">
    <property type="term" value="P:triglyceride catabolic process"/>
    <property type="evidence" value="ECO:0007669"/>
    <property type="project" value="TreeGrafter"/>
</dbReference>
<dbReference type="GO" id="GO:0016020">
    <property type="term" value="C:membrane"/>
    <property type="evidence" value="ECO:0007669"/>
    <property type="project" value="TreeGrafter"/>
</dbReference>
<feature type="domain" description="PNPLA" evidence="3">
    <location>
        <begin position="8"/>
        <end position="173"/>
    </location>
</feature>
<accession>A0A481YY56</accession>
<reference evidence="4" key="1">
    <citation type="journal article" date="2019" name="MBio">
        <title>Virus Genomes from Deep Sea Sediments Expand the Ocean Megavirome and Support Independent Origins of Viral Gigantism.</title>
        <authorList>
            <person name="Backstrom D."/>
            <person name="Yutin N."/>
            <person name="Jorgensen S.L."/>
            <person name="Dharamshi J."/>
            <person name="Homa F."/>
            <person name="Zaremba-Niedwiedzka K."/>
            <person name="Spang A."/>
            <person name="Wolf Y.I."/>
            <person name="Koonin E.V."/>
            <person name="Ettema T.J."/>
        </authorList>
    </citation>
    <scope>NUCLEOTIDE SEQUENCE</scope>
</reference>
<keyword evidence="2" id="KW-0442">Lipid degradation</keyword>
<dbReference type="GO" id="GO:0004806">
    <property type="term" value="F:triacylglycerol lipase activity"/>
    <property type="evidence" value="ECO:0007669"/>
    <property type="project" value="TreeGrafter"/>
</dbReference>
<feature type="active site" description="Proton acceptor" evidence="2">
    <location>
        <position position="160"/>
    </location>
</feature>
<dbReference type="EMBL" id="MK500370">
    <property type="protein sequence ID" value="QBK87841.1"/>
    <property type="molecule type" value="Genomic_DNA"/>
</dbReference>
<organism evidence="4">
    <name type="scientific">Marseillevirus LCMAC202</name>
    <dbReference type="NCBI Taxonomy" id="2506606"/>
    <lineage>
        <taxon>Viruses</taxon>
        <taxon>Varidnaviria</taxon>
        <taxon>Bamfordvirae</taxon>
        <taxon>Nucleocytoviricota</taxon>
        <taxon>Megaviricetes</taxon>
        <taxon>Pimascovirales</taxon>
        <taxon>Pimascovirales incertae sedis</taxon>
        <taxon>Marseilleviridae</taxon>
    </lineage>
</organism>